<sequence>MADDGGLSRIQQRMAMIPRRVRDAVAPALVKEATDLSTLMRIMAPRDTGDLQESIEVTGPGQSTPPYSQPGGSSVVPSTAAAVTVGNTDVRYAHLVEYGTTKTPAHPFFWPAVRLQRKKATSAIKRAIRKAVKDNWGSRK</sequence>
<proteinExistence type="predicted"/>
<dbReference type="NCBIfam" id="TIGR01725">
    <property type="entry name" value="phge_HK97_gp10"/>
    <property type="match status" value="1"/>
</dbReference>
<organism evidence="2 3">
    <name type="scientific">Shinella kummerowiae</name>
    <dbReference type="NCBI Taxonomy" id="417745"/>
    <lineage>
        <taxon>Bacteria</taxon>
        <taxon>Pseudomonadati</taxon>
        <taxon>Pseudomonadota</taxon>
        <taxon>Alphaproteobacteria</taxon>
        <taxon>Hyphomicrobiales</taxon>
        <taxon>Rhizobiaceae</taxon>
        <taxon>Shinella</taxon>
    </lineage>
</organism>
<dbReference type="OrthoDB" id="8480914at2"/>
<feature type="region of interest" description="Disordered" evidence="1">
    <location>
        <begin position="47"/>
        <end position="76"/>
    </location>
</feature>
<dbReference type="Pfam" id="PF04883">
    <property type="entry name" value="HK97-gp10_like"/>
    <property type="match status" value="1"/>
</dbReference>
<dbReference type="Proteomes" id="UP000435802">
    <property type="component" value="Unassembled WGS sequence"/>
</dbReference>
<evidence type="ECO:0000313" key="3">
    <source>
        <dbReference type="Proteomes" id="UP000435802"/>
    </source>
</evidence>
<reference evidence="2 3" key="1">
    <citation type="submission" date="2019-12" db="EMBL/GenBank/DDBJ databases">
        <title>Shinella kummerowiae sp. nov., a symbiotic bacterium isolated from root nodules of the herbal legume Kummerowia stipulacea.</title>
        <authorList>
            <person name="Gao J."/>
        </authorList>
    </citation>
    <scope>NUCLEOTIDE SEQUENCE [LARGE SCALE GENOMIC DNA]</scope>
    <source>
        <strain evidence="2 3">CCBAU 25048</strain>
    </source>
</reference>
<dbReference type="RefSeq" id="WP_160862297.1">
    <property type="nucleotide sequence ID" value="NZ_WUMK01000012.1"/>
</dbReference>
<dbReference type="InterPro" id="IPR010064">
    <property type="entry name" value="HK97-gp10_tail"/>
</dbReference>
<evidence type="ECO:0000256" key="1">
    <source>
        <dbReference type="SAM" id="MobiDB-lite"/>
    </source>
</evidence>
<evidence type="ECO:0000313" key="2">
    <source>
        <dbReference type="EMBL" id="MXN48805.1"/>
    </source>
</evidence>
<gene>
    <name evidence="2" type="ORF">GR138_26760</name>
</gene>
<protein>
    <submittedName>
        <fullName evidence="2">HK97 gp10 family phage protein</fullName>
    </submittedName>
</protein>
<name>A0A6N8SI95_9HYPH</name>
<dbReference type="AlphaFoldDB" id="A0A6N8SI95"/>
<dbReference type="EMBL" id="WUMK01000012">
    <property type="protein sequence ID" value="MXN48805.1"/>
    <property type="molecule type" value="Genomic_DNA"/>
</dbReference>
<comment type="caution">
    <text evidence="2">The sequence shown here is derived from an EMBL/GenBank/DDBJ whole genome shotgun (WGS) entry which is preliminary data.</text>
</comment>
<keyword evidence="3" id="KW-1185">Reference proteome</keyword>
<accession>A0A6N8SI95</accession>